<organism evidence="1 2">
    <name type="scientific">Rhizopogon vinicolor AM-OR11-026</name>
    <dbReference type="NCBI Taxonomy" id="1314800"/>
    <lineage>
        <taxon>Eukaryota</taxon>
        <taxon>Fungi</taxon>
        <taxon>Dikarya</taxon>
        <taxon>Basidiomycota</taxon>
        <taxon>Agaricomycotina</taxon>
        <taxon>Agaricomycetes</taxon>
        <taxon>Agaricomycetidae</taxon>
        <taxon>Boletales</taxon>
        <taxon>Suillineae</taxon>
        <taxon>Rhizopogonaceae</taxon>
        <taxon>Rhizopogon</taxon>
    </lineage>
</organism>
<evidence type="ECO:0000313" key="2">
    <source>
        <dbReference type="Proteomes" id="UP000092154"/>
    </source>
</evidence>
<dbReference type="InParanoid" id="A0A1B7N053"/>
<name>A0A1B7N053_9AGAM</name>
<sequence>MSLFESIIYSTSRSGCDASGNLPQAATCGPQQHYMYASTGGEYILISIPRRYYALGFAVGVIDSVELVIFPHASYNGIPSTKSRFTTRRPLIRGMRILLVCQQAINRGSGISGPMLFHLTCVTDHIVRVGVQKEHEEASMDMDVDGEHSPICTVAIRLA</sequence>
<protein>
    <submittedName>
        <fullName evidence="1">Uncharacterized protein</fullName>
    </submittedName>
</protein>
<proteinExistence type="predicted"/>
<keyword evidence="2" id="KW-1185">Reference proteome</keyword>
<dbReference type="AlphaFoldDB" id="A0A1B7N053"/>
<accession>A0A1B7N053</accession>
<dbReference type="EMBL" id="KV448305">
    <property type="protein sequence ID" value="OAX38240.1"/>
    <property type="molecule type" value="Genomic_DNA"/>
</dbReference>
<reference evidence="1 2" key="1">
    <citation type="submission" date="2016-06" db="EMBL/GenBank/DDBJ databases">
        <title>Comparative genomics of the ectomycorrhizal sister species Rhizopogon vinicolor and Rhizopogon vesiculosus (Basidiomycota: Boletales) reveals a divergence of the mating type B locus.</title>
        <authorList>
            <consortium name="DOE Joint Genome Institute"/>
            <person name="Mujic A.B."/>
            <person name="Kuo A."/>
            <person name="Tritt A."/>
            <person name="Lipzen A."/>
            <person name="Chen C."/>
            <person name="Johnson J."/>
            <person name="Sharma A."/>
            <person name="Barry K."/>
            <person name="Grigoriev I.V."/>
            <person name="Spatafora J.W."/>
        </authorList>
    </citation>
    <scope>NUCLEOTIDE SEQUENCE [LARGE SCALE GENOMIC DNA]</scope>
    <source>
        <strain evidence="1 2">AM-OR11-026</strain>
    </source>
</reference>
<gene>
    <name evidence="1" type="ORF">K503DRAFT_856816</name>
</gene>
<dbReference type="Proteomes" id="UP000092154">
    <property type="component" value="Unassembled WGS sequence"/>
</dbReference>
<evidence type="ECO:0000313" key="1">
    <source>
        <dbReference type="EMBL" id="OAX38240.1"/>
    </source>
</evidence>